<protein>
    <submittedName>
        <fullName evidence="1">Nucleosome assembly protein</fullName>
    </submittedName>
</protein>
<comment type="caution">
    <text evidence="1">The sequence shown here is derived from an EMBL/GenBank/DDBJ whole genome shotgun (WGS) entry which is preliminary data.</text>
</comment>
<proteinExistence type="predicted"/>
<sequence length="327" mass="37672">MADEVDMADVALATYEELMDLERDFEDTETEILRQQVILTKPLYEKREKLIAKIPNFWALVFEQAPADLDQFIHPTDSAVLLSSLTSLSVSHFDIENGGKGEPRNFSIKMEFSENEWFENKVLEKKFWHRESKDGDAGLVSEPVPIKWKSADKDLTQGMLDLAVKVWENDKKQGQSDSTKVKKEKDYTPDEKALKEKVNATSRGAVSFFAWFGFRGLNISEEESRLAVEKEKKERADRAAGKVPDLQEVDDEEDEDEDEDEDPFELEIFREGDELAIEISEDLWPNAIKYFTQAQEVDISDMDFEDIDEDEEMDEDDEEEKPKTNGS</sequence>
<name>A0ACB9YVY9_9PEZI</name>
<keyword evidence="2" id="KW-1185">Reference proteome</keyword>
<dbReference type="Proteomes" id="UP001497700">
    <property type="component" value="Unassembled WGS sequence"/>
</dbReference>
<accession>A0ACB9YVY9</accession>
<gene>
    <name evidence="1" type="ORF">F4820DRAFT_427683</name>
</gene>
<dbReference type="EMBL" id="MU393508">
    <property type="protein sequence ID" value="KAI4863231.1"/>
    <property type="molecule type" value="Genomic_DNA"/>
</dbReference>
<organism evidence="1 2">
    <name type="scientific">Hypoxylon rubiginosum</name>
    <dbReference type="NCBI Taxonomy" id="110542"/>
    <lineage>
        <taxon>Eukaryota</taxon>
        <taxon>Fungi</taxon>
        <taxon>Dikarya</taxon>
        <taxon>Ascomycota</taxon>
        <taxon>Pezizomycotina</taxon>
        <taxon>Sordariomycetes</taxon>
        <taxon>Xylariomycetidae</taxon>
        <taxon>Xylariales</taxon>
        <taxon>Hypoxylaceae</taxon>
        <taxon>Hypoxylon</taxon>
    </lineage>
</organism>
<evidence type="ECO:0000313" key="1">
    <source>
        <dbReference type="EMBL" id="KAI4863231.1"/>
    </source>
</evidence>
<reference evidence="1 2" key="1">
    <citation type="journal article" date="2022" name="New Phytol.">
        <title>Ecological generalism drives hyperdiversity of secondary metabolite gene clusters in xylarialean endophytes.</title>
        <authorList>
            <person name="Franco M.E.E."/>
            <person name="Wisecaver J.H."/>
            <person name="Arnold A.E."/>
            <person name="Ju Y.M."/>
            <person name="Slot J.C."/>
            <person name="Ahrendt S."/>
            <person name="Moore L.P."/>
            <person name="Eastman K.E."/>
            <person name="Scott K."/>
            <person name="Konkel Z."/>
            <person name="Mondo S.J."/>
            <person name="Kuo A."/>
            <person name="Hayes R.D."/>
            <person name="Haridas S."/>
            <person name="Andreopoulos B."/>
            <person name="Riley R."/>
            <person name="LaButti K."/>
            <person name="Pangilinan J."/>
            <person name="Lipzen A."/>
            <person name="Amirebrahimi M."/>
            <person name="Yan J."/>
            <person name="Adam C."/>
            <person name="Keymanesh K."/>
            <person name="Ng V."/>
            <person name="Louie K."/>
            <person name="Northen T."/>
            <person name="Drula E."/>
            <person name="Henrissat B."/>
            <person name="Hsieh H.M."/>
            <person name="Youens-Clark K."/>
            <person name="Lutzoni F."/>
            <person name="Miadlikowska J."/>
            <person name="Eastwood D.C."/>
            <person name="Hamelin R.C."/>
            <person name="Grigoriev I.V."/>
            <person name="U'Ren J.M."/>
        </authorList>
    </citation>
    <scope>NUCLEOTIDE SEQUENCE [LARGE SCALE GENOMIC DNA]</scope>
    <source>
        <strain evidence="1 2">CBS 119005</strain>
    </source>
</reference>
<evidence type="ECO:0000313" key="2">
    <source>
        <dbReference type="Proteomes" id="UP001497700"/>
    </source>
</evidence>